<feature type="transmembrane region" description="Helical" evidence="10">
    <location>
        <begin position="265"/>
        <end position="285"/>
    </location>
</feature>
<dbReference type="AlphaFoldDB" id="A0A1A8CCE5"/>
<sequence>MAEPELKLRSSRESVAKGAESQEKMEGAEADSNQDIVEHPASPTAPMVSAPTASSPNGSLPVKSDKIVLKRSITLFNGVGMIIGTIIGSGIFVTPTGVVKETGSAGLSLIIWSACGIISTMGALCYAELGTTIAKSGGDYTYILEVYGELAAFLKLWVEMLIIRPSSQYVVSLVFATYLLKPLYPSCAVPDSAAKLIACLCLTSLTFVNCISVRAATKVQDLFTASKLLALIIIILFGFIQIFTGDVPYLMPDKAFEGSKIGVDNIVLALYSGLFAFGGWNYLNYVTEEMINPERNLPLSIIISMPIVTVVYVLTNLAYFTTISPQVMIDSEAVAVSFGEYHLGVMSWLIPVFVGLSCFGAVNGSLFTSARLFYAGAREGQLPAALGLVHTDLFTPVPSLIFTCLLSMMYAISQDIFSVINLFSFFTWLCVGMAIGGLVWLRITKPDLRRPIKVYLFIPITFVLGCVFMIVVSFWAAPFESLVGGSIILTGIPAYLLGYKWKKPHVVQKMLEIFTMFCQKIFMSVPEEKEKPHAAE</sequence>
<feature type="transmembrane region" description="Helical" evidence="10">
    <location>
        <begin position="348"/>
        <end position="373"/>
    </location>
</feature>
<dbReference type="InterPro" id="IPR002293">
    <property type="entry name" value="AA/rel_permease1"/>
</dbReference>
<keyword evidence="3" id="KW-0813">Transport</keyword>
<feature type="transmembrane region" description="Helical" evidence="10">
    <location>
        <begin position="297"/>
        <end position="320"/>
    </location>
</feature>
<organism evidence="11">
    <name type="scientific">Nothobranchius kadleci</name>
    <name type="common">African annual killifish</name>
    <dbReference type="NCBI Taxonomy" id="1051664"/>
    <lineage>
        <taxon>Eukaryota</taxon>
        <taxon>Metazoa</taxon>
        <taxon>Chordata</taxon>
        <taxon>Craniata</taxon>
        <taxon>Vertebrata</taxon>
        <taxon>Euteleostomi</taxon>
        <taxon>Actinopterygii</taxon>
        <taxon>Neopterygii</taxon>
        <taxon>Teleostei</taxon>
        <taxon>Neoteleostei</taxon>
        <taxon>Acanthomorphata</taxon>
        <taxon>Ovalentaria</taxon>
        <taxon>Atherinomorphae</taxon>
        <taxon>Cyprinodontiformes</taxon>
        <taxon>Nothobranchiidae</taxon>
        <taxon>Nothobranchius</taxon>
    </lineage>
</organism>
<evidence type="ECO:0000256" key="7">
    <source>
        <dbReference type="ARBA" id="ARBA00022989"/>
    </source>
</evidence>
<reference evidence="11" key="2">
    <citation type="submission" date="2016-06" db="EMBL/GenBank/DDBJ databases">
        <title>The genome of a short-lived fish provides insights into sex chromosome evolution and the genetic control of aging.</title>
        <authorList>
            <person name="Reichwald K."/>
            <person name="Felder M."/>
            <person name="Petzold A."/>
            <person name="Koch P."/>
            <person name="Groth M."/>
            <person name="Platzer M."/>
        </authorList>
    </citation>
    <scope>NUCLEOTIDE SEQUENCE</scope>
    <source>
        <tissue evidence="11">Brain</tissue>
    </source>
</reference>
<evidence type="ECO:0008006" key="12">
    <source>
        <dbReference type="Google" id="ProtNLM"/>
    </source>
</evidence>
<dbReference type="PANTHER" id="PTHR11785">
    <property type="entry name" value="AMINO ACID TRANSPORTER"/>
    <property type="match status" value="1"/>
</dbReference>
<comment type="similarity">
    <text evidence="2">Belongs to the amino acid-polyamine-organocation (APC) superfamily. L-type amino acid transporter (LAT) (TC 2.A.3.8) family.</text>
</comment>
<feature type="region of interest" description="Disordered" evidence="9">
    <location>
        <begin position="1"/>
        <end position="58"/>
    </location>
</feature>
<dbReference type="FunFam" id="1.20.1740.10:FF:000003">
    <property type="entry name" value="Y+L amino acid transporter 1 isoform X1"/>
    <property type="match status" value="1"/>
</dbReference>
<feature type="transmembrane region" description="Helical" evidence="10">
    <location>
        <begin position="228"/>
        <end position="245"/>
    </location>
</feature>
<name>A0A1A8CCE5_NOTKA</name>
<dbReference type="InterPro" id="IPR050598">
    <property type="entry name" value="AminoAcid_Transporter"/>
</dbReference>
<proteinExistence type="inferred from homology"/>
<keyword evidence="8 10" id="KW-0472">Membrane</keyword>
<evidence type="ECO:0000256" key="10">
    <source>
        <dbReference type="SAM" id="Phobius"/>
    </source>
</evidence>
<feature type="transmembrane region" description="Helical" evidence="10">
    <location>
        <begin position="454"/>
        <end position="476"/>
    </location>
</feature>
<feature type="transmembrane region" description="Helical" evidence="10">
    <location>
        <begin position="393"/>
        <end position="413"/>
    </location>
</feature>
<keyword evidence="4" id="KW-1003">Cell membrane</keyword>
<evidence type="ECO:0000256" key="8">
    <source>
        <dbReference type="ARBA" id="ARBA00023136"/>
    </source>
</evidence>
<evidence type="ECO:0000256" key="9">
    <source>
        <dbReference type="SAM" id="MobiDB-lite"/>
    </source>
</evidence>
<keyword evidence="5 10" id="KW-0812">Transmembrane</keyword>
<evidence type="ECO:0000256" key="6">
    <source>
        <dbReference type="ARBA" id="ARBA00022970"/>
    </source>
</evidence>
<dbReference type="GO" id="GO:0015179">
    <property type="term" value="F:L-amino acid transmembrane transporter activity"/>
    <property type="evidence" value="ECO:0007669"/>
    <property type="project" value="TreeGrafter"/>
</dbReference>
<evidence type="ECO:0000313" key="11">
    <source>
        <dbReference type="EMBL" id="SBP77512.1"/>
    </source>
</evidence>
<dbReference type="EMBL" id="HAEA01017166">
    <property type="protein sequence ID" value="SBQ45647.1"/>
    <property type="molecule type" value="Transcribed_RNA"/>
</dbReference>
<dbReference type="Gene3D" id="1.20.1740.10">
    <property type="entry name" value="Amino acid/polyamine transporter I"/>
    <property type="match status" value="1"/>
</dbReference>
<protein>
    <recommendedName>
        <fullName evidence="12">Solute carrier family 7 (Amino acid transporter light chain, L system), member 5</fullName>
    </recommendedName>
</protein>
<comment type="subcellular location">
    <subcellularLocation>
        <location evidence="1">Cell membrane</location>
        <topology evidence="1">Multi-pass membrane protein</topology>
    </subcellularLocation>
</comment>
<dbReference type="EMBL" id="HADZ01013571">
    <property type="protein sequence ID" value="SBP77512.1"/>
    <property type="molecule type" value="Transcribed_RNA"/>
</dbReference>
<evidence type="ECO:0000256" key="1">
    <source>
        <dbReference type="ARBA" id="ARBA00004651"/>
    </source>
</evidence>
<dbReference type="Pfam" id="PF13520">
    <property type="entry name" value="AA_permease_2"/>
    <property type="match status" value="1"/>
</dbReference>
<accession>A0A1A8CCE5</accession>
<keyword evidence="7 10" id="KW-1133">Transmembrane helix</keyword>
<feature type="compositionally biased region" description="Basic and acidic residues" evidence="9">
    <location>
        <begin position="1"/>
        <end position="27"/>
    </location>
</feature>
<reference evidence="11" key="1">
    <citation type="submission" date="2016-05" db="EMBL/GenBank/DDBJ databases">
        <authorList>
            <person name="Lavstsen T."/>
            <person name="Jespersen J.S."/>
        </authorList>
    </citation>
    <scope>NUCLEOTIDE SEQUENCE</scope>
    <source>
        <tissue evidence="11">Brain</tissue>
    </source>
</reference>
<gene>
    <name evidence="11" type="primary">OLA.20264</name>
</gene>
<feature type="transmembrane region" description="Helical" evidence="10">
    <location>
        <begin position="419"/>
        <end position="442"/>
    </location>
</feature>
<dbReference type="GO" id="GO:0005886">
    <property type="term" value="C:plasma membrane"/>
    <property type="evidence" value="ECO:0007669"/>
    <property type="project" value="UniProtKB-SubCell"/>
</dbReference>
<evidence type="ECO:0000256" key="4">
    <source>
        <dbReference type="ARBA" id="ARBA00022475"/>
    </source>
</evidence>
<dbReference type="PANTHER" id="PTHR11785:SF519">
    <property type="entry name" value="LARGE NEUTRAL AMINO ACIDS TRANSPORTER SMALL SUBUNIT 1"/>
    <property type="match status" value="1"/>
</dbReference>
<keyword evidence="6" id="KW-0029">Amino-acid transport</keyword>
<feature type="transmembrane region" description="Helical" evidence="10">
    <location>
        <begin position="482"/>
        <end position="501"/>
    </location>
</feature>
<evidence type="ECO:0000256" key="3">
    <source>
        <dbReference type="ARBA" id="ARBA00022448"/>
    </source>
</evidence>
<evidence type="ECO:0000256" key="5">
    <source>
        <dbReference type="ARBA" id="ARBA00022692"/>
    </source>
</evidence>
<dbReference type="GO" id="GO:0015175">
    <property type="term" value="F:neutral L-amino acid transmembrane transporter activity"/>
    <property type="evidence" value="ECO:0007669"/>
    <property type="project" value="TreeGrafter"/>
</dbReference>
<feature type="transmembrane region" description="Helical" evidence="10">
    <location>
        <begin position="73"/>
        <end position="93"/>
    </location>
</feature>
<feature type="transmembrane region" description="Helical" evidence="10">
    <location>
        <begin position="105"/>
        <end position="127"/>
    </location>
</feature>
<evidence type="ECO:0000256" key="2">
    <source>
        <dbReference type="ARBA" id="ARBA00007040"/>
    </source>
</evidence>
<dbReference type="PIRSF" id="PIRSF006060">
    <property type="entry name" value="AA_transporter"/>
    <property type="match status" value="1"/>
</dbReference>